<dbReference type="GO" id="GO:0006085">
    <property type="term" value="P:acetyl-CoA biosynthetic process"/>
    <property type="evidence" value="ECO:0007669"/>
    <property type="project" value="UniProtKB-UniRule"/>
</dbReference>
<dbReference type="InterPro" id="IPR000890">
    <property type="entry name" value="Aliphatic_acid_kin_short-chain"/>
</dbReference>
<dbReference type="PROSITE" id="PS01076">
    <property type="entry name" value="ACETATE_KINASE_2"/>
    <property type="match status" value="1"/>
</dbReference>
<feature type="active site" description="Proton donor/acceptor" evidence="6">
    <location>
        <position position="150"/>
    </location>
</feature>
<dbReference type="PANTHER" id="PTHR21060">
    <property type="entry name" value="ACETATE KINASE"/>
    <property type="match status" value="1"/>
</dbReference>
<keyword evidence="9" id="KW-1185">Reference proteome</keyword>
<dbReference type="InterPro" id="IPR023865">
    <property type="entry name" value="Aliphatic_acid_kinase_CS"/>
</dbReference>
<evidence type="ECO:0000256" key="7">
    <source>
        <dbReference type="RuleBase" id="RU003835"/>
    </source>
</evidence>
<dbReference type="RefSeq" id="WP_070066771.1">
    <property type="nucleotide sequence ID" value="NZ_MJUW02000060.1"/>
</dbReference>
<evidence type="ECO:0000313" key="8">
    <source>
        <dbReference type="EMBL" id="OQD46051.1"/>
    </source>
</evidence>
<dbReference type="Gene3D" id="3.30.420.40">
    <property type="match status" value="2"/>
</dbReference>
<evidence type="ECO:0000256" key="1">
    <source>
        <dbReference type="ARBA" id="ARBA00008748"/>
    </source>
</evidence>
<feature type="binding site" evidence="6">
    <location>
        <position position="93"/>
    </location>
    <ligand>
        <name>substrate</name>
    </ligand>
</feature>
<dbReference type="InterPro" id="IPR004372">
    <property type="entry name" value="Ac/propionate_kinase"/>
</dbReference>
<dbReference type="PIRSF" id="PIRSF000722">
    <property type="entry name" value="Acetate_prop_kin"/>
    <property type="match status" value="1"/>
</dbReference>
<comment type="function">
    <text evidence="6">Catalyzes the formation of acetyl phosphate from acetate and ATP. Can also catalyze the reverse reaction.</text>
</comment>
<organism evidence="8 9">
    <name type="scientific">Candidatus Brocadia sapporoensis</name>
    <dbReference type="NCBI Taxonomy" id="392547"/>
    <lineage>
        <taxon>Bacteria</taxon>
        <taxon>Pseudomonadati</taxon>
        <taxon>Planctomycetota</taxon>
        <taxon>Candidatus Brocadiia</taxon>
        <taxon>Candidatus Brocadiales</taxon>
        <taxon>Candidatus Brocadiaceae</taxon>
        <taxon>Candidatus Brocadia</taxon>
    </lineage>
</organism>
<reference evidence="8 9" key="1">
    <citation type="journal article" date="2016" name="Genome Announc.">
        <title>Draft Genome Sequence of the Anaerobic Ammonium-Oxidizing Bacterium 'Candidatus Brocadia sp. 40'.</title>
        <authorList>
            <person name="Ali M."/>
            <person name="Haroon M.F."/>
            <person name="Narita Y."/>
            <person name="Zhang L."/>
            <person name="Rangel Shaw D."/>
            <person name="Okabe S."/>
            <person name="Saikaly P.E."/>
        </authorList>
    </citation>
    <scope>NUCLEOTIDE SEQUENCE [LARGE SCALE GENOMIC DNA]</scope>
    <source>
        <strain evidence="8 9">40</strain>
    </source>
</reference>
<proteinExistence type="inferred from homology"/>
<name>A0A1V6M0W7_9BACT</name>
<keyword evidence="4 6" id="KW-0418">Kinase</keyword>
<keyword evidence="5 6" id="KW-0067">ATP-binding</keyword>
<dbReference type="GO" id="GO:0005737">
    <property type="term" value="C:cytoplasm"/>
    <property type="evidence" value="ECO:0007669"/>
    <property type="project" value="UniProtKB-SubCell"/>
</dbReference>
<feature type="binding site" evidence="6">
    <location>
        <begin position="332"/>
        <end position="336"/>
    </location>
    <ligand>
        <name>ATP</name>
        <dbReference type="ChEBI" id="CHEBI:30616"/>
    </ligand>
</feature>
<keyword evidence="6" id="KW-0963">Cytoplasm</keyword>
<dbReference type="UniPathway" id="UPA00340">
    <property type="reaction ID" value="UER00458"/>
</dbReference>
<feature type="binding site" evidence="6">
    <location>
        <position position="14"/>
    </location>
    <ligand>
        <name>ATP</name>
        <dbReference type="ChEBI" id="CHEBI:30616"/>
    </ligand>
</feature>
<comment type="similarity">
    <text evidence="1 6 7">Belongs to the acetokinase family.</text>
</comment>
<dbReference type="PANTHER" id="PTHR21060:SF15">
    <property type="entry name" value="ACETATE KINASE-RELATED"/>
    <property type="match status" value="1"/>
</dbReference>
<dbReference type="PROSITE" id="PS01075">
    <property type="entry name" value="ACETATE_KINASE_1"/>
    <property type="match status" value="1"/>
</dbReference>
<dbReference type="Pfam" id="PF00871">
    <property type="entry name" value="Acetate_kinase"/>
    <property type="match status" value="1"/>
</dbReference>
<feature type="site" description="Transition state stabilizer" evidence="6">
    <location>
        <position position="182"/>
    </location>
</feature>
<comment type="cofactor">
    <cofactor evidence="6">
        <name>Mg(2+)</name>
        <dbReference type="ChEBI" id="CHEBI:18420"/>
    </cofactor>
    <cofactor evidence="6">
        <name>Mn(2+)</name>
        <dbReference type="ChEBI" id="CHEBI:29035"/>
    </cofactor>
    <text evidence="6">Mg(2+). Can also accept Mn(2+).</text>
</comment>
<dbReference type="SUPFAM" id="SSF53067">
    <property type="entry name" value="Actin-like ATPase domain"/>
    <property type="match status" value="2"/>
</dbReference>
<dbReference type="InterPro" id="IPR043129">
    <property type="entry name" value="ATPase_NBD"/>
</dbReference>
<dbReference type="Proteomes" id="UP000242219">
    <property type="component" value="Unassembled WGS sequence"/>
</dbReference>
<dbReference type="HAMAP" id="MF_00020">
    <property type="entry name" value="Acetate_kinase"/>
    <property type="match status" value="1"/>
</dbReference>
<evidence type="ECO:0000256" key="6">
    <source>
        <dbReference type="HAMAP-Rule" id="MF_00020"/>
    </source>
</evidence>
<accession>A0A1V6M0W7</accession>
<keyword evidence="2 6" id="KW-0808">Transferase</keyword>
<keyword evidence="6" id="KW-0479">Metal-binding</keyword>
<evidence type="ECO:0000256" key="5">
    <source>
        <dbReference type="ARBA" id="ARBA00022840"/>
    </source>
</evidence>
<gene>
    <name evidence="6" type="primary">ackA</name>
    <name evidence="8" type="ORF">BIY37_05225</name>
</gene>
<keyword evidence="6" id="KW-0460">Magnesium</keyword>
<evidence type="ECO:0000256" key="4">
    <source>
        <dbReference type="ARBA" id="ARBA00022777"/>
    </source>
</evidence>
<dbReference type="EMBL" id="MJUW02000060">
    <property type="protein sequence ID" value="OQD46051.1"/>
    <property type="molecule type" value="Genomic_DNA"/>
</dbReference>
<evidence type="ECO:0000256" key="3">
    <source>
        <dbReference type="ARBA" id="ARBA00022741"/>
    </source>
</evidence>
<dbReference type="GO" id="GO:0000287">
    <property type="term" value="F:magnesium ion binding"/>
    <property type="evidence" value="ECO:0007669"/>
    <property type="project" value="UniProtKB-UniRule"/>
</dbReference>
<feature type="binding site" evidence="6">
    <location>
        <position position="386"/>
    </location>
    <ligand>
        <name>Mg(2+)</name>
        <dbReference type="ChEBI" id="CHEBI:18420"/>
    </ligand>
</feature>
<feature type="binding site" evidence="6">
    <location>
        <begin position="210"/>
        <end position="214"/>
    </location>
    <ligand>
        <name>ATP</name>
        <dbReference type="ChEBI" id="CHEBI:30616"/>
    </ligand>
</feature>
<comment type="subcellular location">
    <subcellularLocation>
        <location evidence="6">Cytoplasm</location>
    </subcellularLocation>
</comment>
<keyword evidence="3 6" id="KW-0547">Nucleotide-binding</keyword>
<comment type="caution">
    <text evidence="8">The sequence shown here is derived from an EMBL/GenBank/DDBJ whole genome shotgun (WGS) entry which is preliminary data.</text>
</comment>
<evidence type="ECO:0000256" key="2">
    <source>
        <dbReference type="ARBA" id="ARBA00022679"/>
    </source>
</evidence>
<dbReference type="AlphaFoldDB" id="A0A1V6M0W7"/>
<dbReference type="GO" id="GO:0006083">
    <property type="term" value="P:acetate metabolic process"/>
    <property type="evidence" value="ECO:0007669"/>
    <property type="project" value="TreeGrafter"/>
</dbReference>
<dbReference type="PRINTS" id="PR00471">
    <property type="entry name" value="ACETATEKNASE"/>
</dbReference>
<dbReference type="EC" id="2.7.2.1" evidence="6"/>
<comment type="catalytic activity">
    <reaction evidence="6">
        <text>acetate + ATP = acetyl phosphate + ADP</text>
        <dbReference type="Rhea" id="RHEA:11352"/>
        <dbReference type="ChEBI" id="CHEBI:22191"/>
        <dbReference type="ChEBI" id="CHEBI:30089"/>
        <dbReference type="ChEBI" id="CHEBI:30616"/>
        <dbReference type="ChEBI" id="CHEBI:456216"/>
        <dbReference type="EC" id="2.7.2.1"/>
    </reaction>
</comment>
<dbReference type="GO" id="GO:0005524">
    <property type="term" value="F:ATP binding"/>
    <property type="evidence" value="ECO:0007669"/>
    <property type="project" value="UniProtKB-KW"/>
</dbReference>
<dbReference type="CDD" id="cd24010">
    <property type="entry name" value="ASKHA_NBD_AcK_PK"/>
    <property type="match status" value="1"/>
</dbReference>
<comment type="pathway">
    <text evidence="6">Metabolic intermediate biosynthesis; acetyl-CoA biosynthesis; acetyl-CoA from acetate: step 1/2.</text>
</comment>
<sequence length="422" mass="46496">MRVIVINSGSSSIKYETFDLNGLSSASKGILERVGTPDSRLKHRWLSSSGTWKEIVETRPVADHREGFSFIFEVSSRAQSGSMETEVFAVGHRVVHGGEKFREPVIIDDTVLRTIEELIPLAPLHNPANVRGIKVMQDLLPRVRQVAVFDTAFHQTMPPMAFHYALPYDLYQSAGVRRYGFHGSSHQYVAKEASRYLGIPFDKLNLITLHLGNGASATAIEKGKSVDTSMGLTPLEGLIMGTRCGDLDPAVHFYLARKTGRSFEEIEDILNRESGLTGICGTNDMRDIQSRANGGDAQAALALEMFCYRVKKYIGAYYAALGSVDAIVFTGGIGENSAIVRNKSCEGLAGIGIIPDVRRNNAADNGVREIQAENSRVKILVIPTDEEREIAKQTIEVIEIENRKDSTIGDTMSSHKEHNDRK</sequence>
<protein>
    <recommendedName>
        <fullName evidence="6">Acetate kinase</fullName>
        <ecNumber evidence="6">2.7.2.1</ecNumber>
    </recommendedName>
    <alternativeName>
        <fullName evidence="6">Acetokinase</fullName>
    </alternativeName>
</protein>
<evidence type="ECO:0000313" key="9">
    <source>
        <dbReference type="Proteomes" id="UP000242219"/>
    </source>
</evidence>
<dbReference type="NCBIfam" id="TIGR00016">
    <property type="entry name" value="ackA"/>
    <property type="match status" value="1"/>
</dbReference>
<feature type="binding site" evidence="6">
    <location>
        <position position="7"/>
    </location>
    <ligand>
        <name>Mg(2+)</name>
        <dbReference type="ChEBI" id="CHEBI:18420"/>
    </ligand>
</feature>
<feature type="binding site" evidence="6">
    <location>
        <begin position="284"/>
        <end position="286"/>
    </location>
    <ligand>
        <name>ATP</name>
        <dbReference type="ChEBI" id="CHEBI:30616"/>
    </ligand>
</feature>
<feature type="site" description="Transition state stabilizer" evidence="6">
    <location>
        <position position="243"/>
    </location>
</feature>
<comment type="subunit">
    <text evidence="6">Homodimer.</text>
</comment>
<dbReference type="GO" id="GO:0008776">
    <property type="term" value="F:acetate kinase activity"/>
    <property type="evidence" value="ECO:0007669"/>
    <property type="project" value="UniProtKB-UniRule"/>
</dbReference>